<dbReference type="Proteomes" id="UP000008743">
    <property type="component" value="Unassembled WGS sequence"/>
</dbReference>
<dbReference type="eggNOG" id="KOG3221">
    <property type="taxonomic scope" value="Eukaryota"/>
</dbReference>
<proteinExistence type="predicted"/>
<dbReference type="GO" id="GO:0016020">
    <property type="term" value="C:membrane"/>
    <property type="evidence" value="ECO:0007669"/>
    <property type="project" value="TreeGrafter"/>
</dbReference>
<keyword evidence="4" id="KW-1185">Reference proteome</keyword>
<dbReference type="InterPro" id="IPR014830">
    <property type="entry name" value="Glycolipid_transfer_prot_dom"/>
</dbReference>
<sequence length="234" mass="25801">MSLPLSQSDIQPAAAATAAATPAAPQQPATFFDTMPYSFADIPIGGDYGIATLPFLNAVHATIPLFDTLGMLTFYPIKADMANNIERLQLRFEQAPERCLTLQRIVDAEVRAGTHRNAESCAIGLLWLKRALEFVIGFLDNIGKGEKVVSVAATKAYQQSLEPFYGMVSRGLFNVALLSLPAYSTFMAQLRRRDDVTDEQIIAAICDFCDQMRDFVLILQKFTIDKGIDTPRQT</sequence>
<dbReference type="RefSeq" id="XP_004364115.1">
    <property type="nucleotide sequence ID" value="XM_004364058.2"/>
</dbReference>
<dbReference type="Gene3D" id="1.10.3520.10">
    <property type="entry name" value="Glycolipid transfer protein"/>
    <property type="match status" value="1"/>
</dbReference>
<accession>A0A0D2X2B6</accession>
<dbReference type="Pfam" id="PF08718">
    <property type="entry name" value="GLTP"/>
    <property type="match status" value="1"/>
</dbReference>
<dbReference type="PANTHER" id="PTHR10219:SF25">
    <property type="entry name" value="PLECKSTRIN HOMOLOGY DOMAIN-CONTAINING FAMILY A MEMBER 8"/>
    <property type="match status" value="1"/>
</dbReference>
<organism evidence="3 4">
    <name type="scientific">Capsaspora owczarzaki (strain ATCC 30864)</name>
    <dbReference type="NCBI Taxonomy" id="595528"/>
    <lineage>
        <taxon>Eukaryota</taxon>
        <taxon>Filasterea</taxon>
        <taxon>Capsaspora</taxon>
    </lineage>
</organism>
<dbReference type="GO" id="GO:0005829">
    <property type="term" value="C:cytosol"/>
    <property type="evidence" value="ECO:0007669"/>
    <property type="project" value="TreeGrafter"/>
</dbReference>
<reference evidence="4" key="1">
    <citation type="submission" date="2011-02" db="EMBL/GenBank/DDBJ databases">
        <title>The Genome Sequence of Capsaspora owczarzaki ATCC 30864.</title>
        <authorList>
            <person name="Russ C."/>
            <person name="Cuomo C."/>
            <person name="Burger G."/>
            <person name="Gray M.W."/>
            <person name="Holland P.W.H."/>
            <person name="King N."/>
            <person name="Lang F.B.F."/>
            <person name="Roger A.J."/>
            <person name="Ruiz-Trillo I."/>
            <person name="Young S.K."/>
            <person name="Zeng Q."/>
            <person name="Gargeya S."/>
            <person name="Alvarado L."/>
            <person name="Berlin A."/>
            <person name="Chapman S.B."/>
            <person name="Chen Z."/>
            <person name="Freedman E."/>
            <person name="Gellesch M."/>
            <person name="Goldberg J."/>
            <person name="Griggs A."/>
            <person name="Gujja S."/>
            <person name="Heilman E."/>
            <person name="Heiman D."/>
            <person name="Howarth C."/>
            <person name="Mehta T."/>
            <person name="Neiman D."/>
            <person name="Pearson M."/>
            <person name="Roberts A."/>
            <person name="Saif S."/>
            <person name="Shea T."/>
            <person name="Shenoy N."/>
            <person name="Sisk P."/>
            <person name="Stolte C."/>
            <person name="Sykes S."/>
            <person name="White J."/>
            <person name="Yandava C."/>
            <person name="Haas B."/>
            <person name="Nusbaum C."/>
            <person name="Birren B."/>
        </authorList>
    </citation>
    <scope>NUCLEOTIDE SEQUENCE</scope>
    <source>
        <strain evidence="4">ATCC 30864</strain>
    </source>
</reference>
<protein>
    <recommendedName>
        <fullName evidence="2">Glycolipid transfer protein domain-containing protein</fullName>
    </recommendedName>
</protein>
<gene>
    <name evidence="3" type="ORF">CAOG_003276</name>
</gene>
<evidence type="ECO:0000313" key="4">
    <source>
        <dbReference type="Proteomes" id="UP000008743"/>
    </source>
</evidence>
<keyword evidence="1" id="KW-0813">Transport</keyword>
<dbReference type="GO" id="GO:1902388">
    <property type="term" value="F:ceramide 1-phosphate transfer activity"/>
    <property type="evidence" value="ECO:0007669"/>
    <property type="project" value="TreeGrafter"/>
</dbReference>
<dbReference type="SUPFAM" id="SSF110004">
    <property type="entry name" value="Glycolipid transfer protein, GLTP"/>
    <property type="match status" value="1"/>
</dbReference>
<dbReference type="EMBL" id="KE346363">
    <property type="protein sequence ID" value="KJE92274.1"/>
    <property type="molecule type" value="Genomic_DNA"/>
</dbReference>
<dbReference type="PANTHER" id="PTHR10219">
    <property type="entry name" value="GLYCOLIPID TRANSFER PROTEIN-RELATED"/>
    <property type="match status" value="1"/>
</dbReference>
<dbReference type="PhylomeDB" id="A0A0D2X2B6"/>
<dbReference type="InParanoid" id="A0A0D2X2B6"/>
<evidence type="ECO:0000256" key="1">
    <source>
        <dbReference type="ARBA" id="ARBA00022448"/>
    </source>
</evidence>
<dbReference type="InterPro" id="IPR036497">
    <property type="entry name" value="GLTP_sf"/>
</dbReference>
<dbReference type="AlphaFoldDB" id="A0A0D2X2B6"/>
<evidence type="ECO:0000313" key="3">
    <source>
        <dbReference type="EMBL" id="KJE92274.1"/>
    </source>
</evidence>
<dbReference type="GO" id="GO:1902387">
    <property type="term" value="F:ceramide 1-phosphate binding"/>
    <property type="evidence" value="ECO:0007669"/>
    <property type="project" value="TreeGrafter"/>
</dbReference>
<dbReference type="OrthoDB" id="205255at2759"/>
<dbReference type="OMA" id="HYLEDMI"/>
<dbReference type="FunFam" id="1.10.3520.10:FF:000001">
    <property type="entry name" value="Pleckstrin domain-containing family A member 8"/>
    <property type="match status" value="1"/>
</dbReference>
<feature type="domain" description="Glycolipid transfer protein" evidence="2">
    <location>
        <begin position="50"/>
        <end position="191"/>
    </location>
</feature>
<dbReference type="STRING" id="595528.A0A0D2X2B6"/>
<name>A0A0D2X2B6_CAPO3</name>
<evidence type="ECO:0000259" key="2">
    <source>
        <dbReference type="Pfam" id="PF08718"/>
    </source>
</evidence>